<dbReference type="Pfam" id="PF01302">
    <property type="entry name" value="CAP_GLY"/>
    <property type="match status" value="2"/>
</dbReference>
<organism evidence="2 3">
    <name type="scientific">Durusdinium trenchii</name>
    <dbReference type="NCBI Taxonomy" id="1381693"/>
    <lineage>
        <taxon>Eukaryota</taxon>
        <taxon>Sar</taxon>
        <taxon>Alveolata</taxon>
        <taxon>Dinophyceae</taxon>
        <taxon>Suessiales</taxon>
        <taxon>Symbiodiniaceae</taxon>
        <taxon>Durusdinium</taxon>
    </lineage>
</organism>
<dbReference type="PROSITE" id="PS50245">
    <property type="entry name" value="CAP_GLY_2"/>
    <property type="match status" value="2"/>
</dbReference>
<dbReference type="SMART" id="SM01052">
    <property type="entry name" value="CAP_GLY"/>
    <property type="match status" value="2"/>
</dbReference>
<dbReference type="InterPro" id="IPR036859">
    <property type="entry name" value="CAP-Gly_dom_sf"/>
</dbReference>
<gene>
    <name evidence="2" type="ORF">CCMP2556_LOCUS42173</name>
</gene>
<reference evidence="2 3" key="1">
    <citation type="submission" date="2024-02" db="EMBL/GenBank/DDBJ databases">
        <authorList>
            <person name="Chen Y."/>
            <person name="Shah S."/>
            <person name="Dougan E. K."/>
            <person name="Thang M."/>
            <person name="Chan C."/>
        </authorList>
    </citation>
    <scope>NUCLEOTIDE SEQUENCE [LARGE SCALE GENOMIC DNA]</scope>
</reference>
<keyword evidence="3" id="KW-1185">Reference proteome</keyword>
<dbReference type="PROSITE" id="PS00845">
    <property type="entry name" value="CAP_GLY_1"/>
    <property type="match status" value="1"/>
</dbReference>
<accession>A0ABP0QFZ6</accession>
<dbReference type="EMBL" id="CAXAMN010024484">
    <property type="protein sequence ID" value="CAK9087167.1"/>
    <property type="molecule type" value="Genomic_DNA"/>
</dbReference>
<dbReference type="Proteomes" id="UP001642484">
    <property type="component" value="Unassembled WGS sequence"/>
</dbReference>
<evidence type="ECO:0000313" key="3">
    <source>
        <dbReference type="Proteomes" id="UP001642484"/>
    </source>
</evidence>
<dbReference type="InterPro" id="IPR000938">
    <property type="entry name" value="CAP-Gly_domain"/>
</dbReference>
<name>A0ABP0QFZ6_9DINO</name>
<comment type="caution">
    <text evidence="2">The sequence shown here is derived from an EMBL/GenBank/DDBJ whole genome shotgun (WGS) entry which is preliminary data.</text>
</comment>
<feature type="domain" description="CAP-Gly" evidence="1">
    <location>
        <begin position="54"/>
        <end position="96"/>
    </location>
</feature>
<sequence length="176" mass="18731">MRLSAKVQGAARKTAAKSRASLAPVPPDIVVGCRVLVKAVEGEDPLPGLVLFIGETQFAAGTWLGVELDDPKGKNDGTVQGVSYFNARVNHGLFVRAVKVQKIEDKEATGRPTLPAPSSPAQKMPKAFAVGDRVLVRPAENSPGTVRFAGQTKFAEGEWFGVELEKPLGKNDAKLQ</sequence>
<dbReference type="Gene3D" id="2.30.30.190">
    <property type="entry name" value="CAP Gly-rich-like domain"/>
    <property type="match status" value="2"/>
</dbReference>
<feature type="domain" description="CAP-Gly" evidence="1">
    <location>
        <begin position="150"/>
        <end position="176"/>
    </location>
</feature>
<protein>
    <recommendedName>
        <fullName evidence="1">CAP-Gly domain-containing protein</fullName>
    </recommendedName>
</protein>
<dbReference type="SUPFAM" id="SSF74924">
    <property type="entry name" value="Cap-Gly domain"/>
    <property type="match status" value="2"/>
</dbReference>
<proteinExistence type="predicted"/>
<evidence type="ECO:0000259" key="1">
    <source>
        <dbReference type="PROSITE" id="PS50245"/>
    </source>
</evidence>
<evidence type="ECO:0000313" key="2">
    <source>
        <dbReference type="EMBL" id="CAK9087167.1"/>
    </source>
</evidence>
<dbReference type="PANTHER" id="PTHR18916">
    <property type="entry name" value="DYNACTIN 1-RELATED MICROTUBULE-BINDING"/>
    <property type="match status" value="1"/>
</dbReference>